<keyword evidence="6" id="KW-1185">Reference proteome</keyword>
<dbReference type="GO" id="GO:0003700">
    <property type="term" value="F:DNA-binding transcription factor activity"/>
    <property type="evidence" value="ECO:0007669"/>
    <property type="project" value="InterPro"/>
</dbReference>
<evidence type="ECO:0000259" key="4">
    <source>
        <dbReference type="PROSITE" id="PS01124"/>
    </source>
</evidence>
<dbReference type="Proteomes" id="UP000479938">
    <property type="component" value="Unassembled WGS sequence"/>
</dbReference>
<dbReference type="RefSeq" id="WP_173972313.1">
    <property type="nucleotide sequence ID" value="NZ_CADCSU010000137.1"/>
</dbReference>
<keyword evidence="2" id="KW-0238">DNA-binding</keyword>
<keyword evidence="3" id="KW-0804">Transcription</keyword>
<protein>
    <recommendedName>
        <fullName evidence="4">HTH araC/xylS-type domain-containing protein</fullName>
    </recommendedName>
</protein>
<dbReference type="InterPro" id="IPR009057">
    <property type="entry name" value="Homeodomain-like_sf"/>
</dbReference>
<dbReference type="InterPro" id="IPR053142">
    <property type="entry name" value="PchR_regulatory_protein"/>
</dbReference>
<dbReference type="PROSITE" id="PS01124">
    <property type="entry name" value="HTH_ARAC_FAMILY_2"/>
    <property type="match status" value="1"/>
</dbReference>
<dbReference type="AlphaFoldDB" id="A0A6J4GRJ5"/>
<dbReference type="SMART" id="SM00342">
    <property type="entry name" value="HTH_ARAC"/>
    <property type="match status" value="1"/>
</dbReference>
<gene>
    <name evidence="5" type="ORF">FLA105534_03804</name>
</gene>
<feature type="domain" description="HTH araC/xylS-type" evidence="4">
    <location>
        <begin position="247"/>
        <end position="330"/>
    </location>
</feature>
<reference evidence="5 6" key="1">
    <citation type="submission" date="2020-02" db="EMBL/GenBank/DDBJ databases">
        <authorList>
            <person name="Criscuolo A."/>
        </authorList>
    </citation>
    <scope>NUCLEOTIDE SEQUENCE [LARGE SCALE GENOMIC DNA]</scope>
    <source>
        <strain evidence="5">CIP105534</strain>
    </source>
</reference>
<sequence>MNKFPDEFRHIYTLSPEWLQKFVDEIDFRLVGEKIYFPDELASGTGYFTEISPDVSVLVIDSVVNTSVRFTRLPSDEDFWIIYYDLSDSYSKHIINNVNHKIGYKSKLNFAIVDDNISSTYVSTVGERAFTIRLFIRKSYLKTFFNHNEFETDFKDVFDDKKKKMFFYGRIDSRSKIILHNLKQEHIDSANYGLLLKAAAYNLLGYLIERLNTSMPTSSNHLEKDIEAVLLSQEQLLSNLLIPFPGIEFLANIANMSATKYRNLYNVIFGTSPSLFFKNEKLLLAKELLESGDFKLISDVAFELGYHKTAYFSTIYKEYFGVLPHTVLKSSHQEI</sequence>
<organism evidence="5 6">
    <name type="scientific">Flavobacterium bizetiae</name>
    <dbReference type="NCBI Taxonomy" id="2704140"/>
    <lineage>
        <taxon>Bacteria</taxon>
        <taxon>Pseudomonadati</taxon>
        <taxon>Bacteroidota</taxon>
        <taxon>Flavobacteriia</taxon>
        <taxon>Flavobacteriales</taxon>
        <taxon>Flavobacteriaceae</taxon>
        <taxon>Flavobacterium</taxon>
    </lineage>
</organism>
<dbReference type="InterPro" id="IPR018060">
    <property type="entry name" value="HTH_AraC"/>
</dbReference>
<evidence type="ECO:0000256" key="1">
    <source>
        <dbReference type="ARBA" id="ARBA00023015"/>
    </source>
</evidence>
<keyword evidence="1" id="KW-0805">Transcription regulation</keyword>
<dbReference type="InterPro" id="IPR018062">
    <property type="entry name" value="HTH_AraC-typ_CS"/>
</dbReference>
<dbReference type="SUPFAM" id="SSF46689">
    <property type="entry name" value="Homeodomain-like"/>
    <property type="match status" value="1"/>
</dbReference>
<dbReference type="PANTHER" id="PTHR47893:SF1">
    <property type="entry name" value="REGULATORY PROTEIN PCHR"/>
    <property type="match status" value="1"/>
</dbReference>
<dbReference type="PROSITE" id="PS00041">
    <property type="entry name" value="HTH_ARAC_FAMILY_1"/>
    <property type="match status" value="1"/>
</dbReference>
<proteinExistence type="predicted"/>
<evidence type="ECO:0000256" key="2">
    <source>
        <dbReference type="ARBA" id="ARBA00023125"/>
    </source>
</evidence>
<accession>A0A6J4GRJ5</accession>
<dbReference type="EMBL" id="CADCSU010000137">
    <property type="protein sequence ID" value="CAA9201858.1"/>
    <property type="molecule type" value="Genomic_DNA"/>
</dbReference>
<evidence type="ECO:0000313" key="6">
    <source>
        <dbReference type="Proteomes" id="UP000479938"/>
    </source>
</evidence>
<name>A0A6J4GRJ5_9FLAO</name>
<dbReference type="Gene3D" id="1.10.10.60">
    <property type="entry name" value="Homeodomain-like"/>
    <property type="match status" value="1"/>
</dbReference>
<evidence type="ECO:0000256" key="3">
    <source>
        <dbReference type="ARBA" id="ARBA00023163"/>
    </source>
</evidence>
<dbReference type="Pfam" id="PF12833">
    <property type="entry name" value="HTH_18"/>
    <property type="match status" value="1"/>
</dbReference>
<dbReference type="GO" id="GO:0043565">
    <property type="term" value="F:sequence-specific DNA binding"/>
    <property type="evidence" value="ECO:0007669"/>
    <property type="project" value="InterPro"/>
</dbReference>
<dbReference type="PANTHER" id="PTHR47893">
    <property type="entry name" value="REGULATORY PROTEIN PCHR"/>
    <property type="match status" value="1"/>
</dbReference>
<evidence type="ECO:0000313" key="5">
    <source>
        <dbReference type="EMBL" id="CAA9201858.1"/>
    </source>
</evidence>